<feature type="region of interest" description="Disordered" evidence="6">
    <location>
        <begin position="30"/>
        <end position="49"/>
    </location>
</feature>
<dbReference type="InterPro" id="IPR008991">
    <property type="entry name" value="Translation_prot_SH3-like_sf"/>
</dbReference>
<organism evidence="9 10">
    <name type="scientific">Candidatus Niyogibacteria bacterium RIFCSPLOWO2_01_FULL_45_48</name>
    <dbReference type="NCBI Taxonomy" id="1801724"/>
    <lineage>
        <taxon>Bacteria</taxon>
        <taxon>Candidatus Niyogiibacteriota</taxon>
    </lineage>
</organism>
<reference evidence="9 10" key="1">
    <citation type="journal article" date="2016" name="Nat. Commun.">
        <title>Thousands of microbial genomes shed light on interconnected biogeochemical processes in an aquifer system.</title>
        <authorList>
            <person name="Anantharaman K."/>
            <person name="Brown C.T."/>
            <person name="Hug L.A."/>
            <person name="Sharon I."/>
            <person name="Castelle C.J."/>
            <person name="Probst A.J."/>
            <person name="Thomas B.C."/>
            <person name="Singh A."/>
            <person name="Wilkins M.J."/>
            <person name="Karaoz U."/>
            <person name="Brodie E.L."/>
            <person name="Williams K.H."/>
            <person name="Hubbard S.S."/>
            <person name="Banfield J.F."/>
        </authorList>
    </citation>
    <scope>NUCLEOTIDE SEQUENCE [LARGE SCALE GENOMIC DNA]</scope>
</reference>
<dbReference type="Pfam" id="PF00181">
    <property type="entry name" value="Ribosomal_L2_N"/>
    <property type="match status" value="1"/>
</dbReference>
<protein>
    <recommendedName>
        <fullName evidence="4 5">Large ribosomal subunit protein uL2</fullName>
    </recommendedName>
</protein>
<dbReference type="GO" id="GO:0006412">
    <property type="term" value="P:translation"/>
    <property type="evidence" value="ECO:0007669"/>
    <property type="project" value="UniProtKB-UniRule"/>
</dbReference>
<dbReference type="InterPro" id="IPR022669">
    <property type="entry name" value="Ribosomal_uL2_C"/>
</dbReference>
<dbReference type="InterPro" id="IPR005880">
    <property type="entry name" value="Ribosomal_uL2_bac/org-type"/>
</dbReference>
<evidence type="ECO:0000313" key="9">
    <source>
        <dbReference type="EMBL" id="OGZ30745.1"/>
    </source>
</evidence>
<comment type="function">
    <text evidence="5">One of the primary rRNA binding proteins. Required for association of the 30S and 50S subunits to form the 70S ribosome, for tRNA binding and peptide bond formation. It has been suggested to have peptidyltransferase activity; this is somewhat controversial. Makes several contacts with the 16S rRNA in the 70S ribosome.</text>
</comment>
<dbReference type="AlphaFoldDB" id="A0A1G2EY74"/>
<evidence type="ECO:0000256" key="6">
    <source>
        <dbReference type="SAM" id="MobiDB-lite"/>
    </source>
</evidence>
<dbReference type="GO" id="GO:0003735">
    <property type="term" value="F:structural constituent of ribosome"/>
    <property type="evidence" value="ECO:0007669"/>
    <property type="project" value="InterPro"/>
</dbReference>
<dbReference type="GO" id="GO:0015934">
    <property type="term" value="C:large ribosomal subunit"/>
    <property type="evidence" value="ECO:0007669"/>
    <property type="project" value="InterPro"/>
</dbReference>
<evidence type="ECO:0000256" key="1">
    <source>
        <dbReference type="ARBA" id="ARBA00005636"/>
    </source>
</evidence>
<dbReference type="InterPro" id="IPR022671">
    <property type="entry name" value="Ribosomal_uL2_CS"/>
</dbReference>
<dbReference type="SMART" id="SM01382">
    <property type="entry name" value="Ribosomal_L2_C"/>
    <property type="match status" value="1"/>
</dbReference>
<dbReference type="EMBL" id="MHMQ01000014">
    <property type="protein sequence ID" value="OGZ30745.1"/>
    <property type="molecule type" value="Genomic_DNA"/>
</dbReference>
<name>A0A1G2EY74_9BACT</name>
<dbReference type="SUPFAM" id="SSF50249">
    <property type="entry name" value="Nucleic acid-binding proteins"/>
    <property type="match status" value="1"/>
</dbReference>
<dbReference type="GO" id="GO:0019843">
    <property type="term" value="F:rRNA binding"/>
    <property type="evidence" value="ECO:0007669"/>
    <property type="project" value="UniProtKB-UniRule"/>
</dbReference>
<evidence type="ECO:0000259" key="7">
    <source>
        <dbReference type="SMART" id="SM01382"/>
    </source>
</evidence>
<sequence>MHMKSYNPTTPSRRHMQIIEYRRFLSAAEPKKSLTRGKTGTGGRNNRGRITVRHKGGGAKRLLRLVDFKYDKPGVPARILTLEYDPGRSGFIGLVVYKDGEHRYHLMPSGVKIGDEIVSAEKAPLKAGNRRPLHLIPPGTLVYNVEIEPRGGAKFARAAAGRVEILAHEEKHSQLKMPSGEVRRVNKFAWASVGQVSNEERGFMTIGKAGRSRHMGIRPTVRGSAMNPVDHPYGGGEGRAMRGTRRPKNLWGRGTRGVKTRRRKKYSSRLMLSRRK</sequence>
<dbReference type="InterPro" id="IPR014726">
    <property type="entry name" value="Ribosomal_uL2_dom3"/>
</dbReference>
<comment type="caution">
    <text evidence="9">The sequence shown here is derived from an EMBL/GenBank/DDBJ whole genome shotgun (WGS) entry which is preliminary data.</text>
</comment>
<keyword evidence="5" id="KW-0699">rRNA-binding</keyword>
<dbReference type="PANTHER" id="PTHR13691:SF5">
    <property type="entry name" value="LARGE RIBOSOMAL SUBUNIT PROTEIN UL2M"/>
    <property type="match status" value="1"/>
</dbReference>
<proteinExistence type="inferred from homology"/>
<dbReference type="InterPro" id="IPR022666">
    <property type="entry name" value="Ribosomal_uL2_RNA-bd_dom"/>
</dbReference>
<dbReference type="Proteomes" id="UP000177486">
    <property type="component" value="Unassembled WGS sequence"/>
</dbReference>
<dbReference type="PROSITE" id="PS00467">
    <property type="entry name" value="RIBOSOMAL_L2"/>
    <property type="match status" value="1"/>
</dbReference>
<evidence type="ECO:0000256" key="4">
    <source>
        <dbReference type="ARBA" id="ARBA00035242"/>
    </source>
</evidence>
<dbReference type="SMART" id="SM01383">
    <property type="entry name" value="Ribosomal_L2"/>
    <property type="match status" value="1"/>
</dbReference>
<evidence type="ECO:0000259" key="8">
    <source>
        <dbReference type="SMART" id="SM01383"/>
    </source>
</evidence>
<dbReference type="PANTHER" id="PTHR13691">
    <property type="entry name" value="RIBOSOMAL PROTEIN L2"/>
    <property type="match status" value="1"/>
</dbReference>
<dbReference type="InterPro" id="IPR012340">
    <property type="entry name" value="NA-bd_OB-fold"/>
</dbReference>
<evidence type="ECO:0000256" key="5">
    <source>
        <dbReference type="HAMAP-Rule" id="MF_01320"/>
    </source>
</evidence>
<dbReference type="PIRSF" id="PIRSF002158">
    <property type="entry name" value="Ribosomal_L2"/>
    <property type="match status" value="1"/>
</dbReference>
<feature type="compositionally biased region" description="Basic residues" evidence="6">
    <location>
        <begin position="256"/>
        <end position="276"/>
    </location>
</feature>
<dbReference type="NCBIfam" id="TIGR01171">
    <property type="entry name" value="rplB_bact"/>
    <property type="match status" value="1"/>
</dbReference>
<dbReference type="Gene3D" id="2.30.30.30">
    <property type="match status" value="1"/>
</dbReference>
<keyword evidence="2 5" id="KW-0689">Ribosomal protein</keyword>
<dbReference type="InterPro" id="IPR014722">
    <property type="entry name" value="Rib_uL2_dom2"/>
</dbReference>
<comment type="subunit">
    <text evidence="5">Part of the 50S ribosomal subunit. Forms a bridge to the 30S subunit in the 70S ribosome.</text>
</comment>
<evidence type="ECO:0000256" key="3">
    <source>
        <dbReference type="ARBA" id="ARBA00023274"/>
    </source>
</evidence>
<dbReference type="InterPro" id="IPR002171">
    <property type="entry name" value="Ribosomal_uL2"/>
</dbReference>
<dbReference type="FunFam" id="4.10.950.10:FF:000001">
    <property type="entry name" value="50S ribosomal protein L2"/>
    <property type="match status" value="1"/>
</dbReference>
<dbReference type="GO" id="GO:0016740">
    <property type="term" value="F:transferase activity"/>
    <property type="evidence" value="ECO:0007669"/>
    <property type="project" value="InterPro"/>
</dbReference>
<feature type="domain" description="Large ribosomal subunit protein uL2 C-terminal" evidence="7">
    <location>
        <begin position="125"/>
        <end position="254"/>
    </location>
</feature>
<gene>
    <name evidence="5" type="primary">rplB</name>
    <name evidence="9" type="ORF">A2931_01950</name>
</gene>
<feature type="region of interest" description="Disordered" evidence="6">
    <location>
        <begin position="219"/>
        <end position="276"/>
    </location>
</feature>
<evidence type="ECO:0000313" key="10">
    <source>
        <dbReference type="Proteomes" id="UP000177486"/>
    </source>
</evidence>
<dbReference type="Gene3D" id="2.40.50.140">
    <property type="entry name" value="Nucleic acid-binding proteins"/>
    <property type="match status" value="1"/>
</dbReference>
<keyword evidence="5" id="KW-0694">RNA-binding</keyword>
<dbReference type="Gene3D" id="4.10.950.10">
    <property type="entry name" value="Ribosomal protein L2, domain 3"/>
    <property type="match status" value="1"/>
</dbReference>
<keyword evidence="3 5" id="KW-0687">Ribonucleoprotein</keyword>
<dbReference type="Pfam" id="PF03947">
    <property type="entry name" value="Ribosomal_L2_C"/>
    <property type="match status" value="1"/>
</dbReference>
<dbReference type="HAMAP" id="MF_01320_B">
    <property type="entry name" value="Ribosomal_uL2_B"/>
    <property type="match status" value="1"/>
</dbReference>
<accession>A0A1G2EY74</accession>
<evidence type="ECO:0000256" key="2">
    <source>
        <dbReference type="ARBA" id="ARBA00022980"/>
    </source>
</evidence>
<feature type="domain" description="Large ribosomal subunit protein uL2 RNA-binding" evidence="8">
    <location>
        <begin position="43"/>
        <end position="119"/>
    </location>
</feature>
<comment type="similarity">
    <text evidence="1 5">Belongs to the universal ribosomal protein uL2 family.</text>
</comment>
<dbReference type="SUPFAM" id="SSF50104">
    <property type="entry name" value="Translation proteins SH3-like domain"/>
    <property type="match status" value="1"/>
</dbReference>